<reference evidence="1 2" key="1">
    <citation type="submission" date="2017-01" db="EMBL/GenBank/DDBJ databases">
        <title>Genome sequence of Rhodoferax antarcticus ANT.BR, a psychrophilic purple nonsulfur bacterium from an Antarctic microbial mat.</title>
        <authorList>
            <person name="Baker J."/>
            <person name="Riester C."/>
            <person name="Skinner B."/>
            <person name="Newell A."/>
            <person name="Swingley W."/>
            <person name="Madigan M."/>
            <person name="Jung D."/>
            <person name="Asao M."/>
            <person name="Chen M."/>
            <person name="Loughlin P."/>
            <person name="Pan H."/>
            <person name="Lin S."/>
            <person name="Li N."/>
            <person name="Shaw J."/>
            <person name="Prado M."/>
            <person name="Sherman C."/>
            <person name="Li X."/>
            <person name="Tang J."/>
            <person name="Blankenship R."/>
            <person name="Zhao T."/>
            <person name="Touchman J."/>
            <person name="Sattley M."/>
        </authorList>
    </citation>
    <scope>NUCLEOTIDE SEQUENCE [LARGE SCALE GENOMIC DNA]</scope>
    <source>
        <strain evidence="1 2">ANT.BR</strain>
    </source>
</reference>
<gene>
    <name evidence="1" type="ORF">BLL52_1049</name>
</gene>
<organism evidence="1 2">
    <name type="scientific">Rhodoferax antarcticus ANT.BR</name>
    <dbReference type="NCBI Taxonomy" id="1111071"/>
    <lineage>
        <taxon>Bacteria</taxon>
        <taxon>Pseudomonadati</taxon>
        <taxon>Pseudomonadota</taxon>
        <taxon>Betaproteobacteria</taxon>
        <taxon>Burkholderiales</taxon>
        <taxon>Comamonadaceae</taxon>
        <taxon>Rhodoferax</taxon>
    </lineage>
</organism>
<dbReference type="AlphaFoldDB" id="A0A1Q8YIR8"/>
<evidence type="ECO:0000313" key="2">
    <source>
        <dbReference type="Proteomes" id="UP000185911"/>
    </source>
</evidence>
<dbReference type="Proteomes" id="UP000185911">
    <property type="component" value="Unassembled WGS sequence"/>
</dbReference>
<keyword evidence="2" id="KW-1185">Reference proteome</keyword>
<accession>A0A1Q8YIR8</accession>
<comment type="caution">
    <text evidence="1">The sequence shown here is derived from an EMBL/GenBank/DDBJ whole genome shotgun (WGS) entry which is preliminary data.</text>
</comment>
<dbReference type="STRING" id="81479.RA876_00020"/>
<proteinExistence type="predicted"/>
<name>A0A1Q8YIR8_9BURK</name>
<sequence>MNRLQSELHRLYLPHGGDDGAGEQVRAMVLALAHPADWAALAAVWQGVQADLALPAAAIAVSGVDAYQLWFSLAASVPVAQAQVFFEALRLRYLGDVAPQRVRLMPLLPSTPGQMVPALQEATGHWSAFVAPDLASIFADGPWLDRQPNVDGQADLLCRLQSIQPAAWEAALSVLQPFVVPVKLAPATSPATKGSVIVGGAALDAQRFLLKVMNDEAVELPLRIDAAKALLPYTA</sequence>
<evidence type="ECO:0000313" key="1">
    <source>
        <dbReference type="EMBL" id="OLP07951.1"/>
    </source>
</evidence>
<protein>
    <submittedName>
        <fullName evidence="1">Uncharacterized protein</fullName>
    </submittedName>
</protein>
<dbReference type="EMBL" id="MSYM01000007">
    <property type="protein sequence ID" value="OLP07951.1"/>
    <property type="molecule type" value="Genomic_DNA"/>
</dbReference>